<dbReference type="EMBL" id="JBHMCE010000015">
    <property type="protein sequence ID" value="MFB9532936.1"/>
    <property type="molecule type" value="Genomic_DNA"/>
</dbReference>
<organism evidence="4 5">
    <name type="scientific">Nonomuraea roseola</name>
    <dbReference type="NCBI Taxonomy" id="46179"/>
    <lineage>
        <taxon>Bacteria</taxon>
        <taxon>Bacillati</taxon>
        <taxon>Actinomycetota</taxon>
        <taxon>Actinomycetes</taxon>
        <taxon>Streptosporangiales</taxon>
        <taxon>Streptosporangiaceae</taxon>
        <taxon>Nonomuraea</taxon>
    </lineage>
</organism>
<dbReference type="Gene3D" id="3.40.1190.20">
    <property type="match status" value="1"/>
</dbReference>
<dbReference type="SUPFAM" id="SSF53613">
    <property type="entry name" value="Ribokinase-like"/>
    <property type="match status" value="1"/>
</dbReference>
<accession>A0ABV5QDX4</accession>
<dbReference type="GO" id="GO:0016301">
    <property type="term" value="F:kinase activity"/>
    <property type="evidence" value="ECO:0007669"/>
    <property type="project" value="UniProtKB-KW"/>
</dbReference>
<dbReference type="InterPro" id="IPR029056">
    <property type="entry name" value="Ribokinase-like"/>
</dbReference>
<evidence type="ECO:0000259" key="3">
    <source>
        <dbReference type="Pfam" id="PF00294"/>
    </source>
</evidence>
<comment type="caution">
    <text evidence="4">The sequence shown here is derived from an EMBL/GenBank/DDBJ whole genome shotgun (WGS) entry which is preliminary data.</text>
</comment>
<evidence type="ECO:0000313" key="4">
    <source>
        <dbReference type="EMBL" id="MFB9532936.1"/>
    </source>
</evidence>
<proteinExistence type="predicted"/>
<dbReference type="InterPro" id="IPR002139">
    <property type="entry name" value="Ribo/fructo_kinase"/>
</dbReference>
<reference evidence="4 5" key="1">
    <citation type="submission" date="2024-09" db="EMBL/GenBank/DDBJ databases">
        <authorList>
            <person name="Sun Q."/>
            <person name="Mori K."/>
        </authorList>
    </citation>
    <scope>NUCLEOTIDE SEQUENCE [LARGE SCALE GENOMIC DNA]</scope>
    <source>
        <strain evidence="4 5">JCM 3323</strain>
    </source>
</reference>
<dbReference type="PANTHER" id="PTHR10584">
    <property type="entry name" value="SUGAR KINASE"/>
    <property type="match status" value="1"/>
</dbReference>
<evidence type="ECO:0000256" key="2">
    <source>
        <dbReference type="ARBA" id="ARBA00022777"/>
    </source>
</evidence>
<dbReference type="PRINTS" id="PR00990">
    <property type="entry name" value="RIBOKINASE"/>
</dbReference>
<name>A0ABV5QDX4_9ACTN</name>
<dbReference type="InterPro" id="IPR011611">
    <property type="entry name" value="PfkB_dom"/>
</dbReference>
<protein>
    <submittedName>
        <fullName evidence="4">Carbohydrate kinase family protein</fullName>
    </submittedName>
</protein>
<dbReference type="PANTHER" id="PTHR10584:SF167">
    <property type="entry name" value="PFKB DOMAIN PROTEIN"/>
    <property type="match status" value="1"/>
</dbReference>
<dbReference type="RefSeq" id="WP_346121365.1">
    <property type="nucleotide sequence ID" value="NZ_BAAAXC010000012.1"/>
</dbReference>
<keyword evidence="1" id="KW-0808">Transferase</keyword>
<evidence type="ECO:0000313" key="5">
    <source>
        <dbReference type="Proteomes" id="UP001589646"/>
    </source>
</evidence>
<sequence length="308" mass="30695">MATTDFDLLVVGDANPDVIVSGAPPQLAFGQREQLVETGELVLGGSGAITACGAARLGLRTAFAGRVGADAAGDFVLSSLAGRGVDVSACVVEPARPTALTVVLVRGGDRAIMTAPGCLPDPWAVPSSLVARAAHVHVSSFFLQPGLDVTGLFAAARERGVGTSLDTNDDPAGEWKGLERVVGLTDVLLPNEAEALAMAGALAAAGSDVADAAAALAALGPLPVVKRGGDGALAWPQDGPLHVPVTVHGTGFADAVGAGDSFNAGFLAARLRGLPLRACVELAVRAGTLSTRAAGGTAAQPTWEEATS</sequence>
<keyword evidence="5" id="KW-1185">Reference proteome</keyword>
<dbReference type="Pfam" id="PF00294">
    <property type="entry name" value="PfkB"/>
    <property type="match status" value="1"/>
</dbReference>
<feature type="domain" description="Carbohydrate kinase PfkB" evidence="3">
    <location>
        <begin position="8"/>
        <end position="302"/>
    </location>
</feature>
<keyword evidence="2 4" id="KW-0418">Kinase</keyword>
<evidence type="ECO:0000256" key="1">
    <source>
        <dbReference type="ARBA" id="ARBA00022679"/>
    </source>
</evidence>
<gene>
    <name evidence="4" type="ORF">ACFFRN_40580</name>
</gene>
<dbReference type="Proteomes" id="UP001589646">
    <property type="component" value="Unassembled WGS sequence"/>
</dbReference>